<reference evidence="1 2" key="1">
    <citation type="journal article" date="2018" name="Syst. Appl. Microbiol.">
        <title>Photobacterium carnosum sp. nov., isolated from spoiled modified atmosphere packaged poultry meat.</title>
        <authorList>
            <person name="Hilgarth M."/>
            <person name="Fuertes S."/>
            <person name="Ehrmann M."/>
            <person name="Vogel R.F."/>
        </authorList>
    </citation>
    <scope>NUCLEOTIDE SEQUENCE [LARGE SCALE GENOMIC DNA]</scope>
    <source>
        <strain evidence="1 2">TMW 2.2021</strain>
    </source>
</reference>
<organism evidence="1 2">
    <name type="scientific">Photobacterium carnosum</name>
    <dbReference type="NCBI Taxonomy" id="2023717"/>
    <lineage>
        <taxon>Bacteria</taxon>
        <taxon>Pseudomonadati</taxon>
        <taxon>Pseudomonadota</taxon>
        <taxon>Gammaproteobacteria</taxon>
        <taxon>Vibrionales</taxon>
        <taxon>Vibrionaceae</taxon>
        <taxon>Photobacterium</taxon>
    </lineage>
</organism>
<keyword evidence="2" id="KW-1185">Reference proteome</keyword>
<gene>
    <name evidence="1" type="ORF">CIK00_15500</name>
</gene>
<proteinExistence type="predicted"/>
<evidence type="ECO:0000313" key="2">
    <source>
        <dbReference type="Proteomes" id="UP000234420"/>
    </source>
</evidence>
<name>A0A2N4UPR8_9GAMM</name>
<sequence length="141" mass="15633">MNISNLTKLKSDEAINKKQVDELLNLCSLAANRAAEKLNASVKCYLTYSKLTGDLKGSLKLQTAKVRYKYATFAINFIKLCKKHPSINTNILDTTMADQTGMVFTFHGSKKSRGIDYAVVATINDPTTLTLIPFKNVNINL</sequence>
<dbReference type="RefSeq" id="WP_065207977.1">
    <property type="nucleotide sequence ID" value="NZ_JABJXE010000011.1"/>
</dbReference>
<dbReference type="EMBL" id="NPIB01000021">
    <property type="protein sequence ID" value="PLC57020.1"/>
    <property type="molecule type" value="Genomic_DNA"/>
</dbReference>
<accession>A0A2N4UPR8</accession>
<evidence type="ECO:0000313" key="1">
    <source>
        <dbReference type="EMBL" id="PLC57020.1"/>
    </source>
</evidence>
<comment type="caution">
    <text evidence="1">The sequence shown here is derived from an EMBL/GenBank/DDBJ whole genome shotgun (WGS) entry which is preliminary data.</text>
</comment>
<dbReference type="AlphaFoldDB" id="A0A2N4UPR8"/>
<dbReference type="Proteomes" id="UP000234420">
    <property type="component" value="Unassembled WGS sequence"/>
</dbReference>
<protein>
    <submittedName>
        <fullName evidence="1">Uncharacterized protein</fullName>
    </submittedName>
</protein>